<proteinExistence type="inferred from homology"/>
<dbReference type="GO" id="GO:0005874">
    <property type="term" value="C:microtubule"/>
    <property type="evidence" value="ECO:0007669"/>
    <property type="project" value="UniProtKB-KW"/>
</dbReference>
<dbReference type="PANTHER" id="PTHR31570:SF1">
    <property type="entry name" value="HAUS AUGMIN-LIKE COMPLEX SUBUNIT 1"/>
    <property type="match status" value="1"/>
</dbReference>
<dbReference type="AlphaFoldDB" id="A0AAW2YXI9"/>
<keyword evidence="8" id="KW-0206">Cytoskeleton</keyword>
<evidence type="ECO:0000256" key="6">
    <source>
        <dbReference type="ARBA" id="ARBA00022776"/>
    </source>
</evidence>
<keyword evidence="6" id="KW-0498">Mitosis</keyword>
<name>A0AAW2YXI9_9EUKA</name>
<evidence type="ECO:0000256" key="2">
    <source>
        <dbReference type="ARBA" id="ARBA00005479"/>
    </source>
</evidence>
<keyword evidence="9" id="KW-0131">Cell cycle</keyword>
<dbReference type="GO" id="GO:0051225">
    <property type="term" value="P:spindle assembly"/>
    <property type="evidence" value="ECO:0007669"/>
    <property type="project" value="InterPro"/>
</dbReference>
<accession>A0AAW2YXI9</accession>
<gene>
    <name evidence="10" type="ORF">AKO1_013644</name>
</gene>
<protein>
    <submittedName>
        <fullName evidence="10">HAUS augmin-like complex subunit 1</fullName>
    </submittedName>
</protein>
<dbReference type="GO" id="GO:0005829">
    <property type="term" value="C:cytosol"/>
    <property type="evidence" value="ECO:0007669"/>
    <property type="project" value="TreeGrafter"/>
</dbReference>
<evidence type="ECO:0000256" key="3">
    <source>
        <dbReference type="ARBA" id="ARBA00022490"/>
    </source>
</evidence>
<dbReference type="Proteomes" id="UP001431209">
    <property type="component" value="Unassembled WGS sequence"/>
</dbReference>
<dbReference type="GO" id="GO:0070652">
    <property type="term" value="C:HAUS complex"/>
    <property type="evidence" value="ECO:0007669"/>
    <property type="project" value="InterPro"/>
</dbReference>
<organism evidence="10 11">
    <name type="scientific">Acrasis kona</name>
    <dbReference type="NCBI Taxonomy" id="1008807"/>
    <lineage>
        <taxon>Eukaryota</taxon>
        <taxon>Discoba</taxon>
        <taxon>Heterolobosea</taxon>
        <taxon>Tetramitia</taxon>
        <taxon>Eutetramitia</taxon>
        <taxon>Acrasidae</taxon>
        <taxon>Acrasis</taxon>
    </lineage>
</organism>
<sequence length="313" mass="35922">MDEKEQFVLQWLRTRFDDIPPFERTENSINILFQLAHNNIQQNDVYSELMQDHRRRIREYQLMSQRNKNILKQTKLFHIPSANASSSLNASTSSGSFNSSVLNTSSSVLGNTSSTTTRPIVRALAETAVTLDINDLKNSSYLLAINDLTQENDKVVDQHLSISNTALQLSKKNLLAVKKLNELKKLLDGFKKEQEKRASDDTVEKRREHIEYLKKKAEDYEQQIGPLRGEIEKMLSAAQIDSLGEIQHTTIVKMYQDVIELKSKVEPKLQKLASYHNLPPDENGVKVSIIQAESELRSLEDKFKYKAQEMWAE</sequence>
<evidence type="ECO:0000256" key="4">
    <source>
        <dbReference type="ARBA" id="ARBA00022618"/>
    </source>
</evidence>
<evidence type="ECO:0000313" key="10">
    <source>
        <dbReference type="EMBL" id="KAL0480997.1"/>
    </source>
</evidence>
<evidence type="ECO:0000256" key="1">
    <source>
        <dbReference type="ARBA" id="ARBA00004186"/>
    </source>
</evidence>
<evidence type="ECO:0000256" key="9">
    <source>
        <dbReference type="ARBA" id="ARBA00023306"/>
    </source>
</evidence>
<keyword evidence="3" id="KW-0963">Cytoplasm</keyword>
<keyword evidence="7" id="KW-0175">Coiled coil</keyword>
<dbReference type="PANTHER" id="PTHR31570">
    <property type="entry name" value="HAUS AUGMIN-LIKE COMPLEX SUBUNIT 1"/>
    <property type="match status" value="1"/>
</dbReference>
<dbReference type="GO" id="GO:0005819">
    <property type="term" value="C:spindle"/>
    <property type="evidence" value="ECO:0007669"/>
    <property type="project" value="UniProtKB-SubCell"/>
</dbReference>
<keyword evidence="11" id="KW-1185">Reference proteome</keyword>
<dbReference type="EMBL" id="JAOPGA020000710">
    <property type="protein sequence ID" value="KAL0480997.1"/>
    <property type="molecule type" value="Genomic_DNA"/>
</dbReference>
<evidence type="ECO:0000313" key="11">
    <source>
        <dbReference type="Proteomes" id="UP001431209"/>
    </source>
</evidence>
<dbReference type="GO" id="GO:0051301">
    <property type="term" value="P:cell division"/>
    <property type="evidence" value="ECO:0007669"/>
    <property type="project" value="UniProtKB-KW"/>
</dbReference>
<keyword evidence="4" id="KW-0132">Cell division</keyword>
<comment type="caution">
    <text evidence="10">The sequence shown here is derived from an EMBL/GenBank/DDBJ whole genome shotgun (WGS) entry which is preliminary data.</text>
</comment>
<dbReference type="Pfam" id="PF25762">
    <property type="entry name" value="HAUS1"/>
    <property type="match status" value="1"/>
</dbReference>
<dbReference type="InterPro" id="IPR026243">
    <property type="entry name" value="HAUS1"/>
</dbReference>
<comment type="subcellular location">
    <subcellularLocation>
        <location evidence="1">Cytoplasm</location>
        <location evidence="1">Cytoskeleton</location>
        <location evidence="1">Spindle</location>
    </subcellularLocation>
</comment>
<evidence type="ECO:0000256" key="5">
    <source>
        <dbReference type="ARBA" id="ARBA00022701"/>
    </source>
</evidence>
<evidence type="ECO:0000256" key="7">
    <source>
        <dbReference type="ARBA" id="ARBA00023054"/>
    </source>
</evidence>
<comment type="similarity">
    <text evidence="2">Belongs to the HAUS1 family.</text>
</comment>
<keyword evidence="5" id="KW-0493">Microtubule</keyword>
<reference evidence="10 11" key="1">
    <citation type="submission" date="2024-03" db="EMBL/GenBank/DDBJ databases">
        <title>The Acrasis kona genome and developmental transcriptomes reveal deep origins of eukaryotic multicellular pathways.</title>
        <authorList>
            <person name="Sheikh S."/>
            <person name="Fu C.-J."/>
            <person name="Brown M.W."/>
            <person name="Baldauf S.L."/>
        </authorList>
    </citation>
    <scope>NUCLEOTIDE SEQUENCE [LARGE SCALE GENOMIC DNA]</scope>
    <source>
        <strain evidence="10 11">ATCC MYA-3509</strain>
    </source>
</reference>
<evidence type="ECO:0000256" key="8">
    <source>
        <dbReference type="ARBA" id="ARBA00023212"/>
    </source>
</evidence>